<protein>
    <submittedName>
        <fullName evidence="4">PaaX family transcriptional regulator C-terminal domain-containing protein</fullName>
    </submittedName>
</protein>
<gene>
    <name evidence="4" type="ORF">ACFPM7_21975</name>
</gene>
<proteinExistence type="predicted"/>
<evidence type="ECO:0000259" key="2">
    <source>
        <dbReference type="Pfam" id="PF08223"/>
    </source>
</evidence>
<sequence>MTTVRPVSARSALLSMLLGAHPPTMTARALVAAVGLVGVAESAARAALSRMVAAGDLDRADGRYTLSPRLLARQRRQDAAVDPETCPWSGAWEAAVITTTGRDAADRAALRADLSALRLAELREGVWLRPANLARRWPDLPVTRLTARPADHPATLAATLWDLDAWSTHARTLLKAAATTDEPARFAAVAMSVRHLMTDPVLPAELLPPHWPGPALRANYAEYRAWLKSLAGADLAEHIG</sequence>
<evidence type="ECO:0000313" key="4">
    <source>
        <dbReference type="EMBL" id="MFC5289729.1"/>
    </source>
</evidence>
<dbReference type="Proteomes" id="UP001596157">
    <property type="component" value="Unassembled WGS sequence"/>
</dbReference>
<organism evidence="4 5">
    <name type="scientific">Actinokineospora guangxiensis</name>
    <dbReference type="NCBI Taxonomy" id="1490288"/>
    <lineage>
        <taxon>Bacteria</taxon>
        <taxon>Bacillati</taxon>
        <taxon>Actinomycetota</taxon>
        <taxon>Actinomycetes</taxon>
        <taxon>Pseudonocardiales</taxon>
        <taxon>Pseudonocardiaceae</taxon>
        <taxon>Actinokineospora</taxon>
    </lineage>
</organism>
<dbReference type="Pfam" id="PF07848">
    <property type="entry name" value="PaaX"/>
    <property type="match status" value="1"/>
</dbReference>
<dbReference type="Pfam" id="PF08223">
    <property type="entry name" value="PaaX_C"/>
    <property type="match status" value="1"/>
</dbReference>
<dbReference type="EMBL" id="JBHSKF010000012">
    <property type="protein sequence ID" value="MFC5289729.1"/>
    <property type="molecule type" value="Genomic_DNA"/>
</dbReference>
<evidence type="ECO:0000259" key="1">
    <source>
        <dbReference type="Pfam" id="PF07848"/>
    </source>
</evidence>
<dbReference type="Gene3D" id="1.10.10.10">
    <property type="entry name" value="Winged helix-like DNA-binding domain superfamily/Winged helix DNA-binding domain"/>
    <property type="match status" value="1"/>
</dbReference>
<accession>A0ABW0EU96</accession>
<reference evidence="5" key="1">
    <citation type="journal article" date="2019" name="Int. J. Syst. Evol. Microbiol.">
        <title>The Global Catalogue of Microorganisms (GCM) 10K type strain sequencing project: providing services to taxonomists for standard genome sequencing and annotation.</title>
        <authorList>
            <consortium name="The Broad Institute Genomics Platform"/>
            <consortium name="The Broad Institute Genome Sequencing Center for Infectious Disease"/>
            <person name="Wu L."/>
            <person name="Ma J."/>
        </authorList>
    </citation>
    <scope>NUCLEOTIDE SEQUENCE [LARGE SCALE GENOMIC DNA]</scope>
    <source>
        <strain evidence="5">CCUG 59778</strain>
    </source>
</reference>
<dbReference type="InterPro" id="IPR048846">
    <property type="entry name" value="PaaX-like_central"/>
</dbReference>
<keyword evidence="5" id="KW-1185">Reference proteome</keyword>
<dbReference type="Gene3D" id="3.30.70.2650">
    <property type="match status" value="1"/>
</dbReference>
<feature type="domain" description="Transcriptional repressor PaaX-like N-terminal" evidence="1">
    <location>
        <begin position="9"/>
        <end position="68"/>
    </location>
</feature>
<dbReference type="InterPro" id="IPR013225">
    <property type="entry name" value="PaaX_C"/>
</dbReference>
<feature type="domain" description="Transcriptional repressor PaaX-like central Cas2-like" evidence="3">
    <location>
        <begin position="87"/>
        <end position="137"/>
    </location>
</feature>
<comment type="caution">
    <text evidence="4">The sequence shown here is derived from an EMBL/GenBank/DDBJ whole genome shotgun (WGS) entry which is preliminary data.</text>
</comment>
<dbReference type="RefSeq" id="WP_378249582.1">
    <property type="nucleotide sequence ID" value="NZ_JBHSKF010000012.1"/>
</dbReference>
<dbReference type="Pfam" id="PF20803">
    <property type="entry name" value="PaaX_M"/>
    <property type="match status" value="1"/>
</dbReference>
<dbReference type="InterPro" id="IPR012906">
    <property type="entry name" value="PaaX-like_N"/>
</dbReference>
<dbReference type="Gene3D" id="1.20.58.1460">
    <property type="match status" value="1"/>
</dbReference>
<evidence type="ECO:0000313" key="5">
    <source>
        <dbReference type="Proteomes" id="UP001596157"/>
    </source>
</evidence>
<name>A0ABW0EU96_9PSEU</name>
<dbReference type="PANTHER" id="PTHR30319:SF1">
    <property type="entry name" value="TRANSCRIPTIONAL REPRESSOR PAAX"/>
    <property type="match status" value="1"/>
</dbReference>
<evidence type="ECO:0000259" key="3">
    <source>
        <dbReference type="Pfam" id="PF20803"/>
    </source>
</evidence>
<dbReference type="InterPro" id="IPR036388">
    <property type="entry name" value="WH-like_DNA-bd_sf"/>
</dbReference>
<feature type="domain" description="Transcriptional repressor PaaX-like C-terminal" evidence="2">
    <location>
        <begin position="186"/>
        <end position="231"/>
    </location>
</feature>
<dbReference type="PANTHER" id="PTHR30319">
    <property type="entry name" value="PHENYLACETIC ACID REGULATOR-RELATED TRANSCRIPTIONAL REPRESSOR"/>
    <property type="match status" value="1"/>
</dbReference>